<evidence type="ECO:0000313" key="3">
    <source>
        <dbReference type="Proteomes" id="UP001501578"/>
    </source>
</evidence>
<organism evidence="2 3">
    <name type="scientific">Nonomuraea longicatena</name>
    <dbReference type="NCBI Taxonomy" id="83682"/>
    <lineage>
        <taxon>Bacteria</taxon>
        <taxon>Bacillati</taxon>
        <taxon>Actinomycetota</taxon>
        <taxon>Actinomycetes</taxon>
        <taxon>Streptosporangiales</taxon>
        <taxon>Streptosporangiaceae</taxon>
        <taxon>Nonomuraea</taxon>
    </lineage>
</organism>
<keyword evidence="1" id="KW-0812">Transmembrane</keyword>
<keyword evidence="1" id="KW-0472">Membrane</keyword>
<name>A0ABN1PW68_9ACTN</name>
<dbReference type="Proteomes" id="UP001501578">
    <property type="component" value="Unassembled WGS sequence"/>
</dbReference>
<evidence type="ECO:0000313" key="2">
    <source>
        <dbReference type="EMBL" id="GAA0933717.1"/>
    </source>
</evidence>
<comment type="caution">
    <text evidence="2">The sequence shown here is derived from an EMBL/GenBank/DDBJ whole genome shotgun (WGS) entry which is preliminary data.</text>
</comment>
<proteinExistence type="predicted"/>
<reference evidence="2 3" key="1">
    <citation type="journal article" date="2019" name="Int. J. Syst. Evol. Microbiol.">
        <title>The Global Catalogue of Microorganisms (GCM) 10K type strain sequencing project: providing services to taxonomists for standard genome sequencing and annotation.</title>
        <authorList>
            <consortium name="The Broad Institute Genomics Platform"/>
            <consortium name="The Broad Institute Genome Sequencing Center for Infectious Disease"/>
            <person name="Wu L."/>
            <person name="Ma J."/>
        </authorList>
    </citation>
    <scope>NUCLEOTIDE SEQUENCE [LARGE SCALE GENOMIC DNA]</scope>
    <source>
        <strain evidence="2 3">JCM 11136</strain>
    </source>
</reference>
<dbReference type="EMBL" id="BAAAHQ010000021">
    <property type="protein sequence ID" value="GAA0933717.1"/>
    <property type="molecule type" value="Genomic_DNA"/>
</dbReference>
<feature type="transmembrane region" description="Helical" evidence="1">
    <location>
        <begin position="44"/>
        <end position="64"/>
    </location>
</feature>
<sequence>MTTSFPERQRRTEAPGVTGALLWFGLVTGTVQGGTVVTGLDWRWATLIPVFVGGAVLACAEAGWPGLPMLGSPIGPALRLGAFLLVEARHRYLSPRGRPTVGQIPFGRYGGRACLPHLYARGALGHAPVATGSSPRAPPRRVAVAFLCLAELGKKEITVASMYFLAYADGTWPRLTVSGHHPFKPVSGRLS</sequence>
<protein>
    <submittedName>
        <fullName evidence="2">Uncharacterized protein</fullName>
    </submittedName>
</protein>
<gene>
    <name evidence="2" type="ORF">GCM10009560_40180</name>
</gene>
<evidence type="ECO:0000256" key="1">
    <source>
        <dbReference type="SAM" id="Phobius"/>
    </source>
</evidence>
<dbReference type="RefSeq" id="WP_343951451.1">
    <property type="nucleotide sequence ID" value="NZ_BAAAHQ010000021.1"/>
</dbReference>
<keyword evidence="3" id="KW-1185">Reference proteome</keyword>
<accession>A0ABN1PW68</accession>
<feature type="transmembrane region" description="Helical" evidence="1">
    <location>
        <begin position="20"/>
        <end position="37"/>
    </location>
</feature>
<keyword evidence="1" id="KW-1133">Transmembrane helix</keyword>